<gene>
    <name evidence="1" type="ORF">YH66_00740</name>
</gene>
<dbReference type="AlphaFoldDB" id="A0A0F6Z912"/>
<keyword evidence="2" id="KW-1185">Reference proteome</keyword>
<accession>A0A0F6Z912</accession>
<evidence type="ECO:0000313" key="2">
    <source>
        <dbReference type="Proteomes" id="UP000034037"/>
    </source>
</evidence>
<name>A0A0F6Z912_9CORY</name>
<protein>
    <submittedName>
        <fullName evidence="1">Uncharacterized protein</fullName>
    </submittedName>
</protein>
<dbReference type="Proteomes" id="UP000034037">
    <property type="component" value="Chromosome"/>
</dbReference>
<sequence>MRVVTFPDELGLSSELSEKVLQWTRYWAKNFINREDLPNGRPMWKNGSDVEAWVAQGNDIELSLISELPDYQLHSRWSSYAKNPRFVDSD</sequence>
<reference evidence="1 2" key="1">
    <citation type="submission" date="2015-04" db="EMBL/GenBank/DDBJ databases">
        <title>Complete Genome Sequence of Brevibacterium flavum ATCC 15168.</title>
        <authorList>
            <person name="Ahn J."/>
            <person name="Park G."/>
            <person name="Jeon W."/>
            <person name="Jang Y."/>
            <person name="Jang M."/>
            <person name="Lee H."/>
            <person name="Lee H."/>
        </authorList>
    </citation>
    <scope>NUCLEOTIDE SEQUENCE [LARGE SCALE GENOMIC DNA]</scope>
    <source>
        <strain evidence="1 2">ATCC 15168</strain>
    </source>
</reference>
<proteinExistence type="predicted"/>
<evidence type="ECO:0000313" key="1">
    <source>
        <dbReference type="EMBL" id="AKF28896.1"/>
    </source>
</evidence>
<dbReference type="HOGENOM" id="CLU_173129_0_0_11"/>
<organism evidence="1 2">
    <name type="scientific">[Brevibacterium] flavum</name>
    <dbReference type="NCBI Taxonomy" id="92706"/>
    <lineage>
        <taxon>Bacteria</taxon>
        <taxon>Bacillati</taxon>
        <taxon>Actinomycetota</taxon>
        <taxon>Actinomycetes</taxon>
        <taxon>Mycobacteriales</taxon>
        <taxon>Corynebacteriaceae</taxon>
        <taxon>Corynebacterium</taxon>
    </lineage>
</organism>
<dbReference type="EMBL" id="CP011309">
    <property type="protein sequence ID" value="AKF28896.1"/>
    <property type="molecule type" value="Genomic_DNA"/>
</dbReference>
<dbReference type="PATRIC" id="fig|92706.3.peg.147"/>